<dbReference type="RefSeq" id="XP_041292310.1">
    <property type="nucleotide sequence ID" value="XM_041441594.1"/>
</dbReference>
<organism evidence="1 2">
    <name type="scientific">Suillus discolor</name>
    <dbReference type="NCBI Taxonomy" id="1912936"/>
    <lineage>
        <taxon>Eukaryota</taxon>
        <taxon>Fungi</taxon>
        <taxon>Dikarya</taxon>
        <taxon>Basidiomycota</taxon>
        <taxon>Agaricomycotina</taxon>
        <taxon>Agaricomycetes</taxon>
        <taxon>Agaricomycetidae</taxon>
        <taxon>Boletales</taxon>
        <taxon>Suillineae</taxon>
        <taxon>Suillaceae</taxon>
        <taxon>Suillus</taxon>
    </lineage>
</organism>
<dbReference type="GeneID" id="64703853"/>
<sequence>MTFSCDLNSTLQSHSSPLYHHVGPFTVISTNPPVSTIQRATSQASPAGSVIGSQSDLESVIYYGSEPQLQNPSEQEALNVSIKALPWVERDCLEWVHKNLVLKMFQEGRLAQCAEGFMHLYKLDPKEKTLTSKAQKKYREARRNQITEPRQIFQYFLHGIRAGDATATVIMFGNPSVVKTHIQHYYHDSKSLLWDESILAQITTTPIPGYATSATGVLCAIDRKVEGRMLGTGNQTAKCFNANPYFDNQHEFQQKMTLASQHDLHKEPFKKLLLDIHLQGLQEMRRVQSQGTSPPPFKPLYIPQTSAEMMIPLELLERDTPPPTKPKILQGTTLTYLEQPSLEVQQPSLKLQQPSLELQQPSYHPQLLHQQMN</sequence>
<evidence type="ECO:0000313" key="1">
    <source>
        <dbReference type="EMBL" id="KAG2107496.1"/>
    </source>
</evidence>
<dbReference type="Proteomes" id="UP000823399">
    <property type="component" value="Unassembled WGS sequence"/>
</dbReference>
<name>A0A9P7F5D0_9AGAM</name>
<dbReference type="EMBL" id="JABBWM010000031">
    <property type="protein sequence ID" value="KAG2107496.1"/>
    <property type="molecule type" value="Genomic_DNA"/>
</dbReference>
<comment type="caution">
    <text evidence="1">The sequence shown here is derived from an EMBL/GenBank/DDBJ whole genome shotgun (WGS) entry which is preliminary data.</text>
</comment>
<accession>A0A9P7F5D0</accession>
<gene>
    <name evidence="1" type="ORF">F5147DRAFT_774328</name>
</gene>
<protein>
    <submittedName>
        <fullName evidence="1">Uncharacterized protein</fullName>
    </submittedName>
</protein>
<keyword evidence="2" id="KW-1185">Reference proteome</keyword>
<proteinExistence type="predicted"/>
<reference evidence="1" key="1">
    <citation type="journal article" date="2020" name="New Phytol.">
        <title>Comparative genomics reveals dynamic genome evolution in host specialist ectomycorrhizal fungi.</title>
        <authorList>
            <person name="Lofgren L.A."/>
            <person name="Nguyen N.H."/>
            <person name="Vilgalys R."/>
            <person name="Ruytinx J."/>
            <person name="Liao H.L."/>
            <person name="Branco S."/>
            <person name="Kuo A."/>
            <person name="LaButti K."/>
            <person name="Lipzen A."/>
            <person name="Andreopoulos W."/>
            <person name="Pangilinan J."/>
            <person name="Riley R."/>
            <person name="Hundley H."/>
            <person name="Na H."/>
            <person name="Barry K."/>
            <person name="Grigoriev I.V."/>
            <person name="Stajich J.E."/>
            <person name="Kennedy P.G."/>
        </authorList>
    </citation>
    <scope>NUCLEOTIDE SEQUENCE</scope>
    <source>
        <strain evidence="1">FC423</strain>
    </source>
</reference>
<dbReference type="AlphaFoldDB" id="A0A9P7F5D0"/>
<dbReference type="OrthoDB" id="2670300at2759"/>
<evidence type="ECO:0000313" key="2">
    <source>
        <dbReference type="Proteomes" id="UP000823399"/>
    </source>
</evidence>